<evidence type="ECO:0000313" key="2">
    <source>
        <dbReference type="EMBL" id="KAG5844002.1"/>
    </source>
</evidence>
<reference evidence="2" key="1">
    <citation type="submission" date="2021-01" db="EMBL/GenBank/DDBJ databases">
        <title>A chromosome-scale assembly of European eel, Anguilla anguilla.</title>
        <authorList>
            <person name="Henkel C."/>
            <person name="Jong-Raadsen S.A."/>
            <person name="Dufour S."/>
            <person name="Weltzien F.-A."/>
            <person name="Palstra A.P."/>
            <person name="Pelster B."/>
            <person name="Spaink H.P."/>
            <person name="Van Den Thillart G.E."/>
            <person name="Jansen H."/>
            <person name="Zahm M."/>
            <person name="Klopp C."/>
            <person name="Cedric C."/>
            <person name="Louis A."/>
            <person name="Berthelot C."/>
            <person name="Parey E."/>
            <person name="Roest Crollius H."/>
            <person name="Montfort J."/>
            <person name="Robinson-Rechavi M."/>
            <person name="Bucao C."/>
            <person name="Bouchez O."/>
            <person name="Gislard M."/>
            <person name="Lluch J."/>
            <person name="Milhes M."/>
            <person name="Lampietro C."/>
            <person name="Lopez Roques C."/>
            <person name="Donnadieu C."/>
            <person name="Braasch I."/>
            <person name="Desvignes T."/>
            <person name="Postlethwait J."/>
            <person name="Bobe J."/>
            <person name="Guiguen Y."/>
            <person name="Dirks R."/>
        </authorList>
    </citation>
    <scope>NUCLEOTIDE SEQUENCE</scope>
    <source>
        <strain evidence="2">Tag_6206</strain>
        <tissue evidence="2">Liver</tissue>
    </source>
</reference>
<evidence type="ECO:0000256" key="1">
    <source>
        <dbReference type="SAM" id="MobiDB-lite"/>
    </source>
</evidence>
<accession>A0A9D3RYK8</accession>
<organism evidence="2 3">
    <name type="scientific">Anguilla anguilla</name>
    <name type="common">European freshwater eel</name>
    <name type="synonym">Muraena anguilla</name>
    <dbReference type="NCBI Taxonomy" id="7936"/>
    <lineage>
        <taxon>Eukaryota</taxon>
        <taxon>Metazoa</taxon>
        <taxon>Chordata</taxon>
        <taxon>Craniata</taxon>
        <taxon>Vertebrata</taxon>
        <taxon>Euteleostomi</taxon>
        <taxon>Actinopterygii</taxon>
        <taxon>Neopterygii</taxon>
        <taxon>Teleostei</taxon>
        <taxon>Anguilliformes</taxon>
        <taxon>Anguillidae</taxon>
        <taxon>Anguilla</taxon>
    </lineage>
</organism>
<comment type="caution">
    <text evidence="2">The sequence shown here is derived from an EMBL/GenBank/DDBJ whole genome shotgun (WGS) entry which is preliminary data.</text>
</comment>
<name>A0A9D3RYK8_ANGAN</name>
<protein>
    <submittedName>
        <fullName evidence="2">Uncharacterized protein</fullName>
    </submittedName>
</protein>
<sequence length="240" mass="26693">MREPITPQSLLRSGTAARRAPSPTEICEARAPWVGGTRCLGRSQEAPHGVLHPSARRGVSLPHPRERCHASRTLPPPGFSQGLAIYPPFPLARGWPGNHQGGHAPSLSPPPSLQDCSPRVPLVTLFRRHQCRAVPAGALSSRRLPSRFISRPPCLPHWFHVPPWPGKESFCCIFTSNAGRDNRGNRGKRQLLKRCKSDYEDVAEAGKRQRWLAKKPEQQNWSTGLLRSCHRSASHLLHET</sequence>
<evidence type="ECO:0000313" key="3">
    <source>
        <dbReference type="Proteomes" id="UP001044222"/>
    </source>
</evidence>
<dbReference type="Proteomes" id="UP001044222">
    <property type="component" value="Chromosome 8"/>
</dbReference>
<dbReference type="AlphaFoldDB" id="A0A9D3RYK8"/>
<gene>
    <name evidence="2" type="ORF">ANANG_G00156850</name>
</gene>
<feature type="region of interest" description="Disordered" evidence="1">
    <location>
        <begin position="1"/>
        <end position="23"/>
    </location>
</feature>
<proteinExistence type="predicted"/>
<feature type="compositionally biased region" description="Polar residues" evidence="1">
    <location>
        <begin position="1"/>
        <end position="12"/>
    </location>
</feature>
<dbReference type="EMBL" id="JAFIRN010000008">
    <property type="protein sequence ID" value="KAG5844002.1"/>
    <property type="molecule type" value="Genomic_DNA"/>
</dbReference>
<keyword evidence="3" id="KW-1185">Reference proteome</keyword>